<proteinExistence type="predicted"/>
<keyword evidence="2" id="KW-1185">Reference proteome</keyword>
<gene>
    <name evidence="1" type="ORF">CVLEPA_LOCUS31952</name>
</gene>
<dbReference type="Proteomes" id="UP001642483">
    <property type="component" value="Unassembled WGS sequence"/>
</dbReference>
<evidence type="ECO:0000313" key="1">
    <source>
        <dbReference type="EMBL" id="CAK8698517.1"/>
    </source>
</evidence>
<evidence type="ECO:0000313" key="2">
    <source>
        <dbReference type="Proteomes" id="UP001642483"/>
    </source>
</evidence>
<dbReference type="EMBL" id="CAWYQH010000174">
    <property type="protein sequence ID" value="CAK8698517.1"/>
    <property type="molecule type" value="Genomic_DNA"/>
</dbReference>
<organism evidence="1 2">
    <name type="scientific">Clavelina lepadiformis</name>
    <name type="common">Light-bulb sea squirt</name>
    <name type="synonym">Ascidia lepadiformis</name>
    <dbReference type="NCBI Taxonomy" id="159417"/>
    <lineage>
        <taxon>Eukaryota</taxon>
        <taxon>Metazoa</taxon>
        <taxon>Chordata</taxon>
        <taxon>Tunicata</taxon>
        <taxon>Ascidiacea</taxon>
        <taxon>Aplousobranchia</taxon>
        <taxon>Clavelinidae</taxon>
        <taxon>Clavelina</taxon>
    </lineage>
</organism>
<comment type="caution">
    <text evidence="1">The sequence shown here is derived from an EMBL/GenBank/DDBJ whole genome shotgun (WGS) entry which is preliminary data.</text>
</comment>
<reference evidence="1 2" key="1">
    <citation type="submission" date="2024-02" db="EMBL/GenBank/DDBJ databases">
        <authorList>
            <person name="Daric V."/>
            <person name="Darras S."/>
        </authorList>
    </citation>
    <scope>NUCLEOTIDE SEQUENCE [LARGE SCALE GENOMIC DNA]</scope>
</reference>
<accession>A0ABP0H444</accession>
<sequence length="72" mass="7860">MRPAIRSILCSSILNKVLRDFCFSSLGRLLPHITLVLQPTVQIGGRPLVLTAVTDTPNCSISELLQLLDSTL</sequence>
<name>A0ABP0H444_CLALP</name>
<protein>
    <submittedName>
        <fullName evidence="1">Uncharacterized protein</fullName>
    </submittedName>
</protein>